<comment type="subcellular location">
    <subcellularLocation>
        <location evidence="6">Cytoplasm</location>
    </subcellularLocation>
</comment>
<keyword evidence="6" id="KW-0963">Cytoplasm</keyword>
<dbReference type="CDD" id="cd01359">
    <property type="entry name" value="Argininosuccinate_lyase"/>
    <property type="match status" value="1"/>
</dbReference>
<evidence type="ECO:0000313" key="9">
    <source>
        <dbReference type="EMBL" id="SHI42863.1"/>
    </source>
</evidence>
<evidence type="ECO:0000313" key="10">
    <source>
        <dbReference type="Proteomes" id="UP000184442"/>
    </source>
</evidence>
<dbReference type="OrthoDB" id="9769623at2"/>
<dbReference type="Gene3D" id="1.10.275.10">
    <property type="entry name" value="Fumarase/aspartase (N-terminal domain)"/>
    <property type="match status" value="1"/>
</dbReference>
<dbReference type="Pfam" id="PF00206">
    <property type="entry name" value="Lyase_1"/>
    <property type="match status" value="1"/>
</dbReference>
<dbReference type="UniPathway" id="UPA00068">
    <property type="reaction ID" value="UER00114"/>
</dbReference>
<dbReference type="Gene3D" id="1.20.200.10">
    <property type="entry name" value="Fumarase/aspartase (Central domain)"/>
    <property type="match status" value="1"/>
</dbReference>
<accession>A0A1M6B322</accession>
<dbReference type="GO" id="GO:0004056">
    <property type="term" value="F:argininosuccinate lyase activity"/>
    <property type="evidence" value="ECO:0007669"/>
    <property type="project" value="UniProtKB-UniRule"/>
</dbReference>
<dbReference type="PANTHER" id="PTHR43814:SF1">
    <property type="entry name" value="ARGININOSUCCINATE LYASE"/>
    <property type="match status" value="1"/>
</dbReference>
<dbReference type="EC" id="4.3.2.1" evidence="2 6"/>
<dbReference type="InterPro" id="IPR000362">
    <property type="entry name" value="Fumarate_lyase_fam"/>
</dbReference>
<gene>
    <name evidence="6" type="primary">argH</name>
    <name evidence="9" type="ORF">SAMN02745176_00234</name>
</gene>
<comment type="catalytic activity">
    <reaction evidence="6">
        <text>2-(N(omega)-L-arginino)succinate = fumarate + L-arginine</text>
        <dbReference type="Rhea" id="RHEA:24020"/>
        <dbReference type="ChEBI" id="CHEBI:29806"/>
        <dbReference type="ChEBI" id="CHEBI:32682"/>
        <dbReference type="ChEBI" id="CHEBI:57472"/>
        <dbReference type="EC" id="4.3.2.1"/>
    </reaction>
</comment>
<dbReference type="Proteomes" id="UP000184442">
    <property type="component" value="Unassembled WGS sequence"/>
</dbReference>
<dbReference type="STRING" id="1122184.SAMN02745176_00234"/>
<dbReference type="GO" id="GO:0005829">
    <property type="term" value="C:cytosol"/>
    <property type="evidence" value="ECO:0007669"/>
    <property type="project" value="TreeGrafter"/>
</dbReference>
<protein>
    <recommendedName>
        <fullName evidence="2 6">Argininosuccinate lyase</fullName>
        <shortName evidence="6">ASAL</shortName>
        <ecNumber evidence="2 6">4.3.2.1</ecNumber>
    </recommendedName>
    <alternativeName>
        <fullName evidence="6">Arginosuccinase</fullName>
    </alternativeName>
</protein>
<keyword evidence="10" id="KW-1185">Reference proteome</keyword>
<keyword evidence="5 6" id="KW-0456">Lyase</keyword>
<dbReference type="InterPro" id="IPR029419">
    <property type="entry name" value="Arg_succ_lyase_C"/>
</dbReference>
<evidence type="ECO:0000259" key="8">
    <source>
        <dbReference type="Pfam" id="PF14698"/>
    </source>
</evidence>
<evidence type="ECO:0000256" key="2">
    <source>
        <dbReference type="ARBA" id="ARBA00012338"/>
    </source>
</evidence>
<dbReference type="FunFam" id="1.20.200.10:FF:000015">
    <property type="entry name" value="argininosuccinate lyase isoform X2"/>
    <property type="match status" value="1"/>
</dbReference>
<evidence type="ECO:0000256" key="6">
    <source>
        <dbReference type="HAMAP-Rule" id="MF_00006"/>
    </source>
</evidence>
<comment type="similarity">
    <text evidence="6">Belongs to the lyase 1 family. Argininosuccinate lyase subfamily.</text>
</comment>
<dbReference type="RefSeq" id="WP_073023626.1">
    <property type="nucleotide sequence ID" value="NZ_FQZS01000003.1"/>
</dbReference>
<dbReference type="PRINTS" id="PR00149">
    <property type="entry name" value="FUMRATELYASE"/>
</dbReference>
<dbReference type="SUPFAM" id="SSF48557">
    <property type="entry name" value="L-aspartase-like"/>
    <property type="match status" value="1"/>
</dbReference>
<dbReference type="HAMAP" id="MF_00006">
    <property type="entry name" value="Arg_succ_lyase"/>
    <property type="match status" value="1"/>
</dbReference>
<dbReference type="Pfam" id="PF14698">
    <property type="entry name" value="ASL_C2"/>
    <property type="match status" value="1"/>
</dbReference>
<dbReference type="PRINTS" id="PR00145">
    <property type="entry name" value="ARGSUCLYASE"/>
</dbReference>
<evidence type="ECO:0000256" key="1">
    <source>
        <dbReference type="ARBA" id="ARBA00004941"/>
    </source>
</evidence>
<dbReference type="PANTHER" id="PTHR43814">
    <property type="entry name" value="ARGININOSUCCINATE LYASE"/>
    <property type="match status" value="1"/>
</dbReference>
<name>A0A1M6B322_9FIRM</name>
<evidence type="ECO:0000256" key="3">
    <source>
        <dbReference type="ARBA" id="ARBA00022571"/>
    </source>
</evidence>
<dbReference type="InterPro" id="IPR020557">
    <property type="entry name" value="Fumarate_lyase_CS"/>
</dbReference>
<keyword evidence="3 6" id="KW-0055">Arginine biosynthesis</keyword>
<sequence length="458" mass="52395">MKLWGGRFEKNTSQLVDAFQNSIRFDWRMYKQDIRGSVAHARMLGDKGIIPREDARLIIDGLLEILEDIESGKIEFKEEAEDIHMNIESLLIQKIGDAGKKLHTGRSRNDQVALDFRMYLKDEMDEIIHLIRKLCGLLLKKAEENLDIIIAGYTHMQKAQPITLGHHIMAYFHMFCRDMERFCDCYKRTDIMPLGSGALAGTTYDLDREMVARELNFESISENSMDAVSDRDFAIEFISCCSIIMMHLSRFCEELVLWNSHEFGYIEMDDSMATGSSIMPQKKNPDVAELIRGKTGRVYGDLMTILTILKALPMAYNKDMQEDKEAAFDAADTVKGCINVFIPMFDTIVYNKERIAEKLKEGFLNATDAADYLVGKGVAFRDAHEVVGNMVNYCIKNKKTLEDLSLKEFKTFNSSFEADVYQYIKMENCVIRRSTIGGPSPERVLEDIEKGKRYLGLL</sequence>
<evidence type="ECO:0000256" key="4">
    <source>
        <dbReference type="ARBA" id="ARBA00022605"/>
    </source>
</evidence>
<dbReference type="InterPro" id="IPR008948">
    <property type="entry name" value="L-Aspartase-like"/>
</dbReference>
<evidence type="ECO:0000259" key="7">
    <source>
        <dbReference type="Pfam" id="PF00206"/>
    </source>
</evidence>
<dbReference type="FunFam" id="1.10.40.30:FF:000001">
    <property type="entry name" value="Argininosuccinate lyase"/>
    <property type="match status" value="1"/>
</dbReference>
<dbReference type="InterPro" id="IPR024083">
    <property type="entry name" value="Fumarase/histidase_N"/>
</dbReference>
<organism evidence="9 10">
    <name type="scientific">Lutispora thermophila DSM 19022</name>
    <dbReference type="NCBI Taxonomy" id="1122184"/>
    <lineage>
        <taxon>Bacteria</taxon>
        <taxon>Bacillati</taxon>
        <taxon>Bacillota</taxon>
        <taxon>Clostridia</taxon>
        <taxon>Lutisporales</taxon>
        <taxon>Lutisporaceae</taxon>
        <taxon>Lutispora</taxon>
    </lineage>
</organism>
<comment type="pathway">
    <text evidence="1 6">Amino-acid biosynthesis; L-arginine biosynthesis; L-arginine from L-ornithine and carbamoyl phosphate: step 3/3.</text>
</comment>
<dbReference type="GO" id="GO:0042450">
    <property type="term" value="P:L-arginine biosynthetic process via ornithine"/>
    <property type="evidence" value="ECO:0007669"/>
    <property type="project" value="UniProtKB-UniRule"/>
</dbReference>
<feature type="domain" description="Fumarate lyase N-terminal" evidence="7">
    <location>
        <begin position="6"/>
        <end position="300"/>
    </location>
</feature>
<dbReference type="PROSITE" id="PS00163">
    <property type="entry name" value="FUMARATE_LYASES"/>
    <property type="match status" value="1"/>
</dbReference>
<proteinExistence type="inferred from homology"/>
<dbReference type="Gene3D" id="1.10.40.30">
    <property type="entry name" value="Fumarase/aspartase (C-terminal domain)"/>
    <property type="match status" value="1"/>
</dbReference>
<dbReference type="AlphaFoldDB" id="A0A1M6B322"/>
<dbReference type="NCBIfam" id="TIGR00838">
    <property type="entry name" value="argH"/>
    <property type="match status" value="1"/>
</dbReference>
<evidence type="ECO:0000256" key="5">
    <source>
        <dbReference type="ARBA" id="ARBA00023239"/>
    </source>
</evidence>
<dbReference type="EMBL" id="FQZS01000003">
    <property type="protein sequence ID" value="SHI42863.1"/>
    <property type="molecule type" value="Genomic_DNA"/>
</dbReference>
<keyword evidence="4 6" id="KW-0028">Amino-acid biosynthesis</keyword>
<dbReference type="InterPro" id="IPR022761">
    <property type="entry name" value="Fumarate_lyase_N"/>
</dbReference>
<dbReference type="InterPro" id="IPR009049">
    <property type="entry name" value="Argininosuccinate_lyase"/>
</dbReference>
<feature type="domain" description="Argininosuccinate lyase C-terminal" evidence="8">
    <location>
        <begin position="363"/>
        <end position="430"/>
    </location>
</feature>
<reference evidence="9 10" key="1">
    <citation type="submission" date="2016-11" db="EMBL/GenBank/DDBJ databases">
        <authorList>
            <person name="Jaros S."/>
            <person name="Januszkiewicz K."/>
            <person name="Wedrychowicz H."/>
        </authorList>
    </citation>
    <scope>NUCLEOTIDE SEQUENCE [LARGE SCALE GENOMIC DNA]</scope>
    <source>
        <strain evidence="9 10">DSM 19022</strain>
    </source>
</reference>
<dbReference type="FunFam" id="1.10.275.10:FF:000002">
    <property type="entry name" value="Argininosuccinate lyase"/>
    <property type="match status" value="1"/>
</dbReference>